<evidence type="ECO:0008006" key="4">
    <source>
        <dbReference type="Google" id="ProtNLM"/>
    </source>
</evidence>
<protein>
    <recommendedName>
        <fullName evidence="4">Transmembrane protein</fullName>
    </recommendedName>
</protein>
<evidence type="ECO:0000256" key="1">
    <source>
        <dbReference type="SAM" id="Phobius"/>
    </source>
</evidence>
<feature type="transmembrane region" description="Helical" evidence="1">
    <location>
        <begin position="12"/>
        <end position="31"/>
    </location>
</feature>
<keyword evidence="3" id="KW-1185">Reference proteome</keyword>
<gene>
    <name evidence="2" type="ORF">OSB52_14830</name>
</gene>
<evidence type="ECO:0000313" key="2">
    <source>
        <dbReference type="EMBL" id="MCX2965369.1"/>
    </source>
</evidence>
<keyword evidence="1" id="KW-0812">Transmembrane</keyword>
<keyword evidence="1" id="KW-1133">Transmembrane helix</keyword>
<dbReference type="RefSeq" id="WP_235724925.1">
    <property type="nucleotide sequence ID" value="NZ_JAPKFM010000015.1"/>
</dbReference>
<feature type="transmembrane region" description="Helical" evidence="1">
    <location>
        <begin position="51"/>
        <end position="74"/>
    </location>
</feature>
<keyword evidence="1" id="KW-0472">Membrane</keyword>
<proteinExistence type="predicted"/>
<evidence type="ECO:0000313" key="3">
    <source>
        <dbReference type="Proteomes" id="UP001143347"/>
    </source>
</evidence>
<dbReference type="AlphaFoldDB" id="A0A9X3I6C0"/>
<dbReference type="Proteomes" id="UP001143347">
    <property type="component" value="Unassembled WGS sequence"/>
</dbReference>
<dbReference type="EMBL" id="JAPKFM010000015">
    <property type="protein sequence ID" value="MCX2965369.1"/>
    <property type="molecule type" value="Genomic_DNA"/>
</dbReference>
<sequence>MDIVESIGKVLVVGLLFGAGLPALFAFGLRFHAEGATETNADGTVTPGNPALRAAGYVIFAVVLLIIATALLWITRQTIYYYFDIKIFPFGYK</sequence>
<name>A0A9X3I6C0_9ACTN</name>
<accession>A0A9X3I6C0</accession>
<organism evidence="2 3">
    <name type="scientific">Gordonia aquimaris</name>
    <dbReference type="NCBI Taxonomy" id="2984863"/>
    <lineage>
        <taxon>Bacteria</taxon>
        <taxon>Bacillati</taxon>
        <taxon>Actinomycetota</taxon>
        <taxon>Actinomycetes</taxon>
        <taxon>Mycobacteriales</taxon>
        <taxon>Gordoniaceae</taxon>
        <taxon>Gordonia</taxon>
    </lineage>
</organism>
<comment type="caution">
    <text evidence="2">The sequence shown here is derived from an EMBL/GenBank/DDBJ whole genome shotgun (WGS) entry which is preliminary data.</text>
</comment>
<reference evidence="2" key="1">
    <citation type="submission" date="2022-10" db="EMBL/GenBank/DDBJ databases">
        <title>WGS of marine actinomycetes from Thailand.</title>
        <authorList>
            <person name="Thawai C."/>
        </authorList>
    </citation>
    <scope>NUCLEOTIDE SEQUENCE</scope>
    <source>
        <strain evidence="2">SW21</strain>
    </source>
</reference>